<dbReference type="SUPFAM" id="SSF56801">
    <property type="entry name" value="Acetyl-CoA synthetase-like"/>
    <property type="match status" value="1"/>
</dbReference>
<feature type="non-terminal residue" evidence="2">
    <location>
        <position position="210"/>
    </location>
</feature>
<reference evidence="2" key="1">
    <citation type="submission" date="2018-05" db="EMBL/GenBank/DDBJ databases">
        <authorList>
            <person name="Lanie J.A."/>
            <person name="Ng W.-L."/>
            <person name="Kazmierczak K.M."/>
            <person name="Andrzejewski T.M."/>
            <person name="Davidsen T.M."/>
            <person name="Wayne K.J."/>
            <person name="Tettelin H."/>
            <person name="Glass J.I."/>
            <person name="Rusch D."/>
            <person name="Podicherti R."/>
            <person name="Tsui H.-C.T."/>
            <person name="Winkler M.E."/>
        </authorList>
    </citation>
    <scope>NUCLEOTIDE SEQUENCE</scope>
</reference>
<evidence type="ECO:0000313" key="2">
    <source>
        <dbReference type="EMBL" id="SVC76055.1"/>
    </source>
</evidence>
<dbReference type="InterPro" id="IPR020845">
    <property type="entry name" value="AMP-binding_CS"/>
</dbReference>
<proteinExistence type="predicted"/>
<dbReference type="Pfam" id="PF00501">
    <property type="entry name" value="AMP-binding"/>
    <property type="match status" value="1"/>
</dbReference>
<dbReference type="InterPro" id="IPR050237">
    <property type="entry name" value="ATP-dep_AMP-bd_enzyme"/>
</dbReference>
<dbReference type="Gene3D" id="3.40.50.980">
    <property type="match status" value="2"/>
</dbReference>
<evidence type="ECO:0000259" key="1">
    <source>
        <dbReference type="Pfam" id="PF00501"/>
    </source>
</evidence>
<organism evidence="2">
    <name type="scientific">marine metagenome</name>
    <dbReference type="NCBI Taxonomy" id="408172"/>
    <lineage>
        <taxon>unclassified sequences</taxon>
        <taxon>metagenomes</taxon>
        <taxon>ecological metagenomes</taxon>
    </lineage>
</organism>
<accession>A0A382PTR4</accession>
<name>A0A382PTR4_9ZZZZ</name>
<dbReference type="PANTHER" id="PTHR43767:SF1">
    <property type="entry name" value="NONRIBOSOMAL PEPTIDE SYNTHASE PES1 (EUROFUNG)-RELATED"/>
    <property type="match status" value="1"/>
</dbReference>
<dbReference type="InterPro" id="IPR000873">
    <property type="entry name" value="AMP-dep_synth/lig_dom"/>
</dbReference>
<sequence>MEWYAKRRFGDLMDEAAARFGDREGLVFENRRYSFAETASEIDRAAKALMAQGVEMGDHVALWLNNCAEWIFISFALAKVGAVQVPINSRFRTTDLDYVLRQSDSAILITHDQSGPIDYLEMVRNVLTLPDDGSDISDSDFPKMRRVLILGQNNYPGTVSWSDALVSSDALTDSDLVGRAQGVDPDDPVFIMYTSGTTGFPKGVVHSHKL</sequence>
<dbReference type="PROSITE" id="PS00455">
    <property type="entry name" value="AMP_BINDING"/>
    <property type="match status" value="1"/>
</dbReference>
<feature type="domain" description="AMP-dependent synthetase/ligase" evidence="1">
    <location>
        <begin position="14"/>
        <end position="209"/>
    </location>
</feature>
<gene>
    <name evidence="2" type="ORF">METZ01_LOCUS328909</name>
</gene>
<dbReference type="PANTHER" id="PTHR43767">
    <property type="entry name" value="LONG-CHAIN-FATTY-ACID--COA LIGASE"/>
    <property type="match status" value="1"/>
</dbReference>
<dbReference type="AlphaFoldDB" id="A0A382PTR4"/>
<dbReference type="EMBL" id="UINC01109315">
    <property type="protein sequence ID" value="SVC76055.1"/>
    <property type="molecule type" value="Genomic_DNA"/>
</dbReference>
<protein>
    <recommendedName>
        <fullName evidence="1">AMP-dependent synthetase/ligase domain-containing protein</fullName>
    </recommendedName>
</protein>